<sequence length="139" mass="15796">MEELQKAAFSFEQFKVSQFSYNENNDNGSGLKIGLEPRGTYNSKTGEFILNLNFISHNEDNLGNFIFQLNSIAVFKFESNIDYSNIPSFFYKNAIAIMFPYLRAFISTLTLQANTKLLKLGLMNLSGLEEPLKENVTVI</sequence>
<evidence type="ECO:0000313" key="2">
    <source>
        <dbReference type="Proteomes" id="UP000727490"/>
    </source>
</evidence>
<evidence type="ECO:0000313" key="1">
    <source>
        <dbReference type="EMBL" id="MBW3466883.1"/>
    </source>
</evidence>
<dbReference type="EMBL" id="RPHB01000002">
    <property type="protein sequence ID" value="MBW3466883.1"/>
    <property type="molecule type" value="Genomic_DNA"/>
</dbReference>
<accession>A0A951IWP1</accession>
<dbReference type="RefSeq" id="WP_219287099.1">
    <property type="nucleotide sequence ID" value="NZ_RPHB01000002.1"/>
</dbReference>
<organism evidence="1 2">
    <name type="scientific">Arthrospiribacter ruber</name>
    <dbReference type="NCBI Taxonomy" id="2487934"/>
    <lineage>
        <taxon>Bacteria</taxon>
        <taxon>Pseudomonadati</taxon>
        <taxon>Bacteroidota</taxon>
        <taxon>Cytophagia</taxon>
        <taxon>Cytophagales</taxon>
        <taxon>Cyclobacteriaceae</taxon>
        <taxon>Arthrospiribacter</taxon>
    </lineage>
</organism>
<keyword evidence="2" id="KW-1185">Reference proteome</keyword>
<dbReference type="Pfam" id="PF02556">
    <property type="entry name" value="SecB"/>
    <property type="match status" value="1"/>
</dbReference>
<protein>
    <recommendedName>
        <fullName evidence="3">Preprotein translocase subunit SecB</fullName>
    </recommendedName>
</protein>
<reference evidence="1 2" key="1">
    <citation type="journal article" date="2020" name="Syst. Appl. Microbiol.">
        <title>Arthrospiribacter ruber gen. nov., sp. nov., a novel bacterium isolated from Arthrospira cultures.</title>
        <authorList>
            <person name="Waleron M."/>
            <person name="Misztak A."/>
            <person name="Waleron M.M."/>
            <person name="Furmaniak M."/>
            <person name="Mrozik A."/>
            <person name="Waleron K."/>
        </authorList>
    </citation>
    <scope>NUCLEOTIDE SEQUENCE [LARGE SCALE GENOMIC DNA]</scope>
    <source>
        <strain evidence="1 2">DPMB0001</strain>
    </source>
</reference>
<name>A0A951IWP1_9BACT</name>
<dbReference type="InterPro" id="IPR003708">
    <property type="entry name" value="SecB"/>
</dbReference>
<comment type="caution">
    <text evidence="1">The sequence shown here is derived from an EMBL/GenBank/DDBJ whole genome shotgun (WGS) entry which is preliminary data.</text>
</comment>
<evidence type="ECO:0008006" key="3">
    <source>
        <dbReference type="Google" id="ProtNLM"/>
    </source>
</evidence>
<proteinExistence type="predicted"/>
<gene>
    <name evidence="1" type="ORF">EGN73_03535</name>
</gene>
<dbReference type="AlphaFoldDB" id="A0A951IWP1"/>
<dbReference type="Proteomes" id="UP000727490">
    <property type="component" value="Unassembled WGS sequence"/>
</dbReference>